<feature type="chain" id="PRO_5004724325" evidence="2">
    <location>
        <begin position="27"/>
        <end position="94"/>
    </location>
</feature>
<dbReference type="PATRIC" id="fig|1121022.4.peg.4446"/>
<feature type="region of interest" description="Disordered" evidence="1">
    <location>
        <begin position="32"/>
        <end position="94"/>
    </location>
</feature>
<evidence type="ECO:0000313" key="4">
    <source>
        <dbReference type="Proteomes" id="UP000017837"/>
    </source>
</evidence>
<comment type="caution">
    <text evidence="3">The sequence shown here is derived from an EMBL/GenBank/DDBJ whole genome shotgun (WGS) entry which is preliminary data.</text>
</comment>
<dbReference type="AlphaFoldDB" id="V4P0F9"/>
<evidence type="ECO:0000256" key="1">
    <source>
        <dbReference type="SAM" id="MobiDB-lite"/>
    </source>
</evidence>
<organism evidence="3 4">
    <name type="scientific">Asticcacaulis benevestitus DSM 16100 = ATCC BAA-896</name>
    <dbReference type="NCBI Taxonomy" id="1121022"/>
    <lineage>
        <taxon>Bacteria</taxon>
        <taxon>Pseudomonadati</taxon>
        <taxon>Pseudomonadota</taxon>
        <taxon>Alphaproteobacteria</taxon>
        <taxon>Caulobacterales</taxon>
        <taxon>Caulobacteraceae</taxon>
        <taxon>Asticcacaulis</taxon>
    </lineage>
</organism>
<keyword evidence="4" id="KW-1185">Reference proteome</keyword>
<dbReference type="EMBL" id="AWGB01000086">
    <property type="protein sequence ID" value="ESQ81591.1"/>
    <property type="molecule type" value="Genomic_DNA"/>
</dbReference>
<evidence type="ECO:0000313" key="3">
    <source>
        <dbReference type="EMBL" id="ESQ81591.1"/>
    </source>
</evidence>
<sequence>MKSSIRIASAAAGILALGIVPFISVAQEVPATDPAAATATTSSASESTSVAADGTVTATSEAASTSVAADGTVTTTKDSSSTESSASSDSASSQ</sequence>
<feature type="signal peptide" evidence="2">
    <location>
        <begin position="1"/>
        <end position="26"/>
    </location>
</feature>
<dbReference type="RefSeq" id="WP_018079703.1">
    <property type="nucleotide sequence ID" value="NZ_AQWM01000001.1"/>
</dbReference>
<dbReference type="Proteomes" id="UP000017837">
    <property type="component" value="Unassembled WGS sequence"/>
</dbReference>
<gene>
    <name evidence="3" type="ORF">ABENE_21710</name>
</gene>
<protein>
    <submittedName>
        <fullName evidence="3">Uncharacterized protein</fullName>
    </submittedName>
</protein>
<reference evidence="3 4" key="1">
    <citation type="journal article" date="2014" name="Nature">
        <title>Sequential evolution of bacterial morphology by co-option of a developmental regulator.</title>
        <authorList>
            <person name="Jiang C."/>
            <person name="Brown P.J."/>
            <person name="Ducret A."/>
            <person name="Brun Y.V."/>
        </authorList>
    </citation>
    <scope>NUCLEOTIDE SEQUENCE [LARGE SCALE GENOMIC DNA]</scope>
    <source>
        <strain evidence="3 4">DSM 16100</strain>
    </source>
</reference>
<name>V4P0F9_9CAUL</name>
<evidence type="ECO:0000256" key="2">
    <source>
        <dbReference type="SAM" id="SignalP"/>
    </source>
</evidence>
<keyword evidence="2" id="KW-0732">Signal</keyword>
<proteinExistence type="predicted"/>
<accession>V4P0F9</accession>